<accession>A0A0P8WV76</accession>
<evidence type="ECO:0008006" key="3">
    <source>
        <dbReference type="Google" id="ProtNLM"/>
    </source>
</evidence>
<dbReference type="AlphaFoldDB" id="A0A0P8WV76"/>
<dbReference type="OrthoDB" id="9815316at2"/>
<proteinExistence type="predicted"/>
<protein>
    <recommendedName>
        <fullName evidence="3">Phage P2 GpU</fullName>
    </recommendedName>
</protein>
<reference evidence="1 2" key="1">
    <citation type="submission" date="2015-09" db="EMBL/GenBank/DDBJ databases">
        <title>Genome sequence of Oxobacter pfennigii DSM 3222.</title>
        <authorList>
            <person name="Poehlein A."/>
            <person name="Bengelsdorf F.R."/>
            <person name="Schiel-Bengelsdorf B."/>
            <person name="Duerre P."/>
            <person name="Daniel R."/>
        </authorList>
    </citation>
    <scope>NUCLEOTIDE SEQUENCE [LARGE SCALE GENOMIC DNA]</scope>
    <source>
        <strain evidence="1 2">DSM 3222</strain>
    </source>
</reference>
<dbReference type="EMBL" id="LKET01000068">
    <property type="protein sequence ID" value="KPU42153.1"/>
    <property type="molecule type" value="Genomic_DNA"/>
</dbReference>
<dbReference type="Proteomes" id="UP000050326">
    <property type="component" value="Unassembled WGS sequence"/>
</dbReference>
<dbReference type="STRING" id="36849.OXPF_39320"/>
<sequence>MPIASFANKTFQTDTEKIYTFGDYQYNSNFQTEKQDAQGVKPSTYNKGPDLDNMSFKIVLDAELGINPRREWEEWRQIMHQGIPYPFILGNKPLSENKFLLINIGKSNVRIDNYGNILYMELNLQFDEYVRPGSQKSTSSAANSPGLANNILEMLDPELLGLLNKSSQKRTNTQMNLAMLNRVD</sequence>
<organism evidence="1 2">
    <name type="scientific">Oxobacter pfennigii</name>
    <dbReference type="NCBI Taxonomy" id="36849"/>
    <lineage>
        <taxon>Bacteria</taxon>
        <taxon>Bacillati</taxon>
        <taxon>Bacillota</taxon>
        <taxon>Clostridia</taxon>
        <taxon>Eubacteriales</taxon>
        <taxon>Clostridiaceae</taxon>
        <taxon>Oxobacter</taxon>
    </lineage>
</organism>
<name>A0A0P8WV76_9CLOT</name>
<keyword evidence="2" id="KW-1185">Reference proteome</keyword>
<dbReference type="RefSeq" id="WP_054876893.1">
    <property type="nucleotide sequence ID" value="NZ_LKET01000068.1"/>
</dbReference>
<gene>
    <name evidence="1" type="ORF">OXPF_39320</name>
</gene>
<comment type="caution">
    <text evidence="1">The sequence shown here is derived from an EMBL/GenBank/DDBJ whole genome shotgun (WGS) entry which is preliminary data.</text>
</comment>
<evidence type="ECO:0000313" key="1">
    <source>
        <dbReference type="EMBL" id="KPU42153.1"/>
    </source>
</evidence>
<evidence type="ECO:0000313" key="2">
    <source>
        <dbReference type="Proteomes" id="UP000050326"/>
    </source>
</evidence>
<dbReference type="InterPro" id="IPR009734">
    <property type="entry name" value="Myoviridae_GpU"/>
</dbReference>
<dbReference type="Pfam" id="PF06995">
    <property type="entry name" value="Phage_P2_GpU"/>
    <property type="match status" value="1"/>
</dbReference>